<dbReference type="PANTHER" id="PTHR35562:SF2">
    <property type="entry name" value="DNA ENDONUCLEASE SMRA-RELATED"/>
    <property type="match status" value="1"/>
</dbReference>
<evidence type="ECO:0000259" key="1">
    <source>
        <dbReference type="PROSITE" id="PS50828"/>
    </source>
</evidence>
<dbReference type="EMBL" id="JAUCBP010000006">
    <property type="protein sequence ID" value="MDM7860191.1"/>
    <property type="molecule type" value="Genomic_DNA"/>
</dbReference>
<feature type="domain" description="Smr" evidence="1">
    <location>
        <begin position="104"/>
        <end position="185"/>
    </location>
</feature>
<evidence type="ECO:0000313" key="2">
    <source>
        <dbReference type="EMBL" id="MDM7860191.1"/>
    </source>
</evidence>
<dbReference type="InterPro" id="IPR036063">
    <property type="entry name" value="Smr_dom_sf"/>
</dbReference>
<dbReference type="SMART" id="SM00463">
    <property type="entry name" value="SMR"/>
    <property type="match status" value="1"/>
</dbReference>
<dbReference type="PANTHER" id="PTHR35562">
    <property type="entry name" value="DNA ENDONUCLEASE SMRA-RELATED"/>
    <property type="match status" value="1"/>
</dbReference>
<name>A0ABT7SVI5_9ALTE</name>
<dbReference type="Pfam" id="PF01713">
    <property type="entry name" value="Smr"/>
    <property type="match status" value="1"/>
</dbReference>
<sequence length="203" mass="23007">MANSDDNFSFADALSEELGEIKPLAQEDSAAAAVMEQKRDKDVLAKQLKRAAIMALDENDTNPLSVSLRLAVKPDDMLSYKRSGIQDGVFKNLRLGKYALEGTIELQRMRIEEARKVLYLQVQKLHQKGVRAILVKHGRGEHSKPIPALCKSYVYQWLQELPEVIAFHSALPRHGSLASTYVLLKKHADQKQINRERLYKRQG</sequence>
<gene>
    <name evidence="2" type="primary">smrA</name>
    <name evidence="2" type="ORF">QTP81_06250</name>
</gene>
<keyword evidence="2" id="KW-0378">Hydrolase</keyword>
<protein>
    <submittedName>
        <fullName evidence="2">DNA endonuclease SmrA</fullName>
    </submittedName>
</protein>
<dbReference type="Gene3D" id="3.30.1370.110">
    <property type="match status" value="1"/>
</dbReference>
<organism evidence="2 3">
    <name type="scientific">Alteromonas arenosi</name>
    <dbReference type="NCBI Taxonomy" id="3055817"/>
    <lineage>
        <taxon>Bacteria</taxon>
        <taxon>Pseudomonadati</taxon>
        <taxon>Pseudomonadota</taxon>
        <taxon>Gammaproteobacteria</taxon>
        <taxon>Alteromonadales</taxon>
        <taxon>Alteromonadaceae</taxon>
        <taxon>Alteromonas/Salinimonas group</taxon>
        <taxon>Alteromonas</taxon>
    </lineage>
</organism>
<dbReference type="SUPFAM" id="SSF160443">
    <property type="entry name" value="SMR domain-like"/>
    <property type="match status" value="1"/>
</dbReference>
<dbReference type="NCBIfam" id="NF033154">
    <property type="entry name" value="endonuc_SmrA"/>
    <property type="match status" value="1"/>
</dbReference>
<keyword evidence="2" id="KW-0255">Endonuclease</keyword>
<dbReference type="RefSeq" id="WP_289364439.1">
    <property type="nucleotide sequence ID" value="NZ_JAUCBP010000006.1"/>
</dbReference>
<evidence type="ECO:0000313" key="3">
    <source>
        <dbReference type="Proteomes" id="UP001234343"/>
    </source>
</evidence>
<reference evidence="2 3" key="1">
    <citation type="submission" date="2023-06" db="EMBL/GenBank/DDBJ databases">
        <title>Alteromonas sp. ASW11-36 isolated from intertidal sand.</title>
        <authorList>
            <person name="Li Y."/>
        </authorList>
    </citation>
    <scope>NUCLEOTIDE SEQUENCE [LARGE SCALE GENOMIC DNA]</scope>
    <source>
        <strain evidence="2 3">ASW11-36</strain>
    </source>
</reference>
<dbReference type="InterPro" id="IPR002625">
    <property type="entry name" value="Smr_dom"/>
</dbReference>
<dbReference type="PROSITE" id="PS50828">
    <property type="entry name" value="SMR"/>
    <property type="match status" value="1"/>
</dbReference>
<dbReference type="Proteomes" id="UP001234343">
    <property type="component" value="Unassembled WGS sequence"/>
</dbReference>
<keyword evidence="3" id="KW-1185">Reference proteome</keyword>
<comment type="caution">
    <text evidence="2">The sequence shown here is derived from an EMBL/GenBank/DDBJ whole genome shotgun (WGS) entry which is preliminary data.</text>
</comment>
<dbReference type="GO" id="GO:0004519">
    <property type="term" value="F:endonuclease activity"/>
    <property type="evidence" value="ECO:0007669"/>
    <property type="project" value="UniProtKB-KW"/>
</dbReference>
<keyword evidence="2" id="KW-0540">Nuclease</keyword>
<proteinExistence type="predicted"/>
<accession>A0ABT7SVI5</accession>
<dbReference type="InterPro" id="IPR047688">
    <property type="entry name" value="Endonuc_SmrA"/>
</dbReference>